<feature type="transmembrane region" description="Helical" evidence="1">
    <location>
        <begin position="6"/>
        <end position="23"/>
    </location>
</feature>
<dbReference type="KEGG" id="echi:FKX85_13470"/>
<organism evidence="2 3">
    <name type="scientific">Echinicola soli</name>
    <dbReference type="NCBI Taxonomy" id="2591634"/>
    <lineage>
        <taxon>Bacteria</taxon>
        <taxon>Pseudomonadati</taxon>
        <taxon>Bacteroidota</taxon>
        <taxon>Cytophagia</taxon>
        <taxon>Cytophagales</taxon>
        <taxon>Cyclobacteriaceae</taxon>
        <taxon>Echinicola</taxon>
    </lineage>
</organism>
<keyword evidence="1" id="KW-0812">Transmembrane</keyword>
<keyword evidence="3" id="KW-1185">Reference proteome</keyword>
<dbReference type="RefSeq" id="WP_141615223.1">
    <property type="nucleotide sequence ID" value="NZ_CP041253.1"/>
</dbReference>
<feature type="transmembrane region" description="Helical" evidence="1">
    <location>
        <begin position="93"/>
        <end position="113"/>
    </location>
</feature>
<dbReference type="EMBL" id="CP041253">
    <property type="protein sequence ID" value="QDH79986.1"/>
    <property type="molecule type" value="Genomic_DNA"/>
</dbReference>
<dbReference type="AlphaFoldDB" id="A0A514CJN6"/>
<accession>A0A514CJN6</accession>
<evidence type="ECO:0000256" key="1">
    <source>
        <dbReference type="SAM" id="Phobius"/>
    </source>
</evidence>
<protein>
    <submittedName>
        <fullName evidence="2">Uncharacterized protein</fullName>
    </submittedName>
</protein>
<evidence type="ECO:0000313" key="3">
    <source>
        <dbReference type="Proteomes" id="UP000316614"/>
    </source>
</evidence>
<keyword evidence="1" id="KW-1133">Transmembrane helix</keyword>
<dbReference type="Proteomes" id="UP000316614">
    <property type="component" value="Chromosome"/>
</dbReference>
<reference evidence="2 3" key="1">
    <citation type="submission" date="2019-06" db="EMBL/GenBank/DDBJ databases">
        <title>Echinicola alkalisoli sp. nov. isolated from saline soil.</title>
        <authorList>
            <person name="Sun J.-Q."/>
            <person name="Xu L."/>
        </authorList>
    </citation>
    <scope>NUCLEOTIDE SEQUENCE [LARGE SCALE GENOMIC DNA]</scope>
    <source>
        <strain evidence="2 3">LN3S3</strain>
    </source>
</reference>
<sequence length="117" mass="13617">MNYNLLSYLVYLPFSALLTWWVGKELYSNGRDLLEEVLSKYALVNWLDPVNKSLLTGYYLINIGYVFNVTYQWEPLSVPYHMVSSLTSQFGSILFILGALHIVNVLLLLWLNYRKTS</sequence>
<keyword evidence="1" id="KW-0472">Membrane</keyword>
<proteinExistence type="predicted"/>
<name>A0A514CJN6_9BACT</name>
<dbReference type="OrthoDB" id="193443at2"/>
<evidence type="ECO:0000313" key="2">
    <source>
        <dbReference type="EMBL" id="QDH79986.1"/>
    </source>
</evidence>
<gene>
    <name evidence="2" type="ORF">FKX85_13470</name>
</gene>